<sequence length="635" mass="71595">MAVFFWNIGGLNSRSRQRIVSSLIASNNLLVGCLLETHVASENDVAVLASTLPGWRMDNNYCCSELGRMWIVWDPSVSVMVFRRTDQLMMCSIKLPNINQSFGVTFVYGRNTEMERRHLWDDLSRLSNSSPLYNTPWIVAGDFNQITFIGEHYSIIQSHMSLRGMEDLQECMRDKSLVDLPSPGEHLKAAKKACRELNREGFSNIQQRTSEALSKLEGIQSQLLTDPSDSLFRAEYLRREDGVRVENMDQVKGMIVTYYSNLLGTESLSTCPYFVDTIRDIHPFRCDSSLAEKFIAIPSEEEIVQTLFSMPKNKAPGPDGFPAEFYRESLTVVKDSTVAAIVEFFTTGHLLKKFNTTAITLIPKEIGVDELSKFRPVSCCNTIYNVITRLISKRLKLFISQAVQGNQVGFIKGRLLFENVLLATELVENFQMEGDVTRGCLHIDLSKAYDNVNWEFLFNILSALNLSPAFIGWIKICVSTPSYSIFFNGELIGFFQGKKVFFNGSLNSIDGILNILEEFKQGSGLGINRSKTTLVLDGGDFSRSSSISATFGIKQGSLPVRYLGVPLMAQKMKKHDYQPLLDRIKYKFSTWTARHLSFAGRLQLLKELRILQGEQILLGIFSVLRRSVVGWVCAG</sequence>
<evidence type="ECO:0000313" key="3">
    <source>
        <dbReference type="EMBL" id="CAD5327215.1"/>
    </source>
</evidence>
<dbReference type="InterPro" id="IPR005135">
    <property type="entry name" value="Endo/exonuclease/phosphatase"/>
</dbReference>
<name>A0A7G2EVF8_ARATH</name>
<dbReference type="Proteomes" id="UP000516314">
    <property type="component" value="Chromosome 4"/>
</dbReference>
<feature type="domain" description="Endonuclease/exonuclease/phosphatase" evidence="2">
    <location>
        <begin position="6"/>
        <end position="145"/>
    </location>
</feature>
<evidence type="ECO:0000259" key="2">
    <source>
        <dbReference type="Pfam" id="PF03372"/>
    </source>
</evidence>
<proteinExistence type="predicted"/>
<evidence type="ECO:0000313" key="4">
    <source>
        <dbReference type="Proteomes" id="UP000516314"/>
    </source>
</evidence>
<dbReference type="PANTHER" id="PTHR33116:SF80">
    <property type="entry name" value="REVERSE TRANSCRIPTASE ZINC-BINDING DOMAIN-CONTAINING PROTEIN"/>
    <property type="match status" value="1"/>
</dbReference>
<organism evidence="3 4">
    <name type="scientific">Arabidopsis thaliana</name>
    <name type="common">Mouse-ear cress</name>
    <dbReference type="NCBI Taxonomy" id="3702"/>
    <lineage>
        <taxon>Eukaryota</taxon>
        <taxon>Viridiplantae</taxon>
        <taxon>Streptophyta</taxon>
        <taxon>Embryophyta</taxon>
        <taxon>Tracheophyta</taxon>
        <taxon>Spermatophyta</taxon>
        <taxon>Magnoliopsida</taxon>
        <taxon>eudicotyledons</taxon>
        <taxon>Gunneridae</taxon>
        <taxon>Pentapetalae</taxon>
        <taxon>rosids</taxon>
        <taxon>malvids</taxon>
        <taxon>Brassicales</taxon>
        <taxon>Brassicaceae</taxon>
        <taxon>Camelineae</taxon>
        <taxon>Arabidopsis</taxon>
    </lineage>
</organism>
<dbReference type="InterPro" id="IPR036691">
    <property type="entry name" value="Endo/exonu/phosph_ase_sf"/>
</dbReference>
<gene>
    <name evidence="3" type="ORF">AT9943_LOCUS14924</name>
</gene>
<evidence type="ECO:0000259" key="1">
    <source>
        <dbReference type="Pfam" id="PF00078"/>
    </source>
</evidence>
<dbReference type="InterPro" id="IPR043502">
    <property type="entry name" value="DNA/RNA_pol_sf"/>
</dbReference>
<protein>
    <submittedName>
        <fullName evidence="3">(thale cress) hypothetical protein</fullName>
    </submittedName>
</protein>
<dbReference type="CDD" id="cd01650">
    <property type="entry name" value="RT_nLTR_like"/>
    <property type="match status" value="1"/>
</dbReference>
<dbReference type="GO" id="GO:0003824">
    <property type="term" value="F:catalytic activity"/>
    <property type="evidence" value="ECO:0007669"/>
    <property type="project" value="InterPro"/>
</dbReference>
<dbReference type="Gene3D" id="3.60.10.10">
    <property type="entry name" value="Endonuclease/exonuclease/phosphatase"/>
    <property type="match status" value="1"/>
</dbReference>
<dbReference type="AlphaFoldDB" id="A0A7G2EVF8"/>
<dbReference type="InterPro" id="IPR000477">
    <property type="entry name" value="RT_dom"/>
</dbReference>
<dbReference type="SUPFAM" id="SSF56672">
    <property type="entry name" value="DNA/RNA polymerases"/>
    <property type="match status" value="1"/>
</dbReference>
<reference evidence="3 4" key="1">
    <citation type="submission" date="2020-09" db="EMBL/GenBank/DDBJ databases">
        <authorList>
            <person name="Ashkenazy H."/>
        </authorList>
    </citation>
    <scope>NUCLEOTIDE SEQUENCE [LARGE SCALE GENOMIC DNA]</scope>
    <source>
        <strain evidence="4">cv. Cdm-0</strain>
    </source>
</reference>
<dbReference type="SUPFAM" id="SSF56219">
    <property type="entry name" value="DNase I-like"/>
    <property type="match status" value="1"/>
</dbReference>
<dbReference type="EMBL" id="LR881469">
    <property type="protein sequence ID" value="CAD5327215.1"/>
    <property type="molecule type" value="Genomic_DNA"/>
</dbReference>
<dbReference type="PANTHER" id="PTHR33116">
    <property type="entry name" value="REVERSE TRANSCRIPTASE ZINC-BINDING DOMAIN-CONTAINING PROTEIN-RELATED-RELATED"/>
    <property type="match status" value="1"/>
</dbReference>
<dbReference type="Pfam" id="PF03372">
    <property type="entry name" value="Exo_endo_phos"/>
    <property type="match status" value="1"/>
</dbReference>
<dbReference type="Pfam" id="PF00078">
    <property type="entry name" value="RVT_1"/>
    <property type="match status" value="1"/>
</dbReference>
<accession>A0A7G2EVF8</accession>
<feature type="domain" description="Reverse transcriptase" evidence="1">
    <location>
        <begin position="364"/>
        <end position="507"/>
    </location>
</feature>